<evidence type="ECO:0000313" key="1">
    <source>
        <dbReference type="EMBL" id="ARC37322.1"/>
    </source>
</evidence>
<dbReference type="PANTHER" id="PTHR33608">
    <property type="entry name" value="BLL2464 PROTEIN"/>
    <property type="match status" value="1"/>
</dbReference>
<organism evidence="1 2">
    <name type="scientific">Paracoccus yeei</name>
    <dbReference type="NCBI Taxonomy" id="147645"/>
    <lineage>
        <taxon>Bacteria</taxon>
        <taxon>Pseudomonadati</taxon>
        <taxon>Pseudomonadota</taxon>
        <taxon>Alphaproteobacteria</taxon>
        <taxon>Rhodobacterales</taxon>
        <taxon>Paracoccaceae</taxon>
        <taxon>Paracoccus</taxon>
    </lineage>
</organism>
<proteinExistence type="predicted"/>
<sequence>MTPEAAELHLFDALAWRLSRALPGLHTGAQAGRMRGAGDSFADVAPLLAHPDPRRLDLRRSVTDPFGTLSVRRFQTRTDLRLHVLLDASASLAAGAGADRVGLARLLVAGFVQAARRGQDLFSLEVCCGDVLAHREPPSRRPGLGAELLAVLDGLPPQGQGIGALLAAAADLPSDRILVVLISDYDLAPSEVADLLASLRPRPVLPVWLRDRGLENPDPRFGLIDALDPETGRRRTQLATPRWAARQVAAARAGRAALRGVFAEHGLRPVEIADSIDVADLAARLDEAPL</sequence>
<protein>
    <recommendedName>
        <fullName evidence="3">DUF58 domain-containing protein</fullName>
    </recommendedName>
</protein>
<reference evidence="1" key="1">
    <citation type="submission" date="2017-12" db="EMBL/GenBank/DDBJ databases">
        <title>FDA dAtabase for Regulatory Grade micrObial Sequences (FDA-ARGOS): Supporting development and validation of Infectious Disease Dx tests.</title>
        <authorList>
            <person name="Campos J."/>
            <person name="Goldberg B."/>
            <person name="Tallon L."/>
            <person name="Sadzewicz L."/>
            <person name="Sengamalay N."/>
            <person name="Ott S."/>
            <person name="Godinez A."/>
            <person name="Nagaraj S."/>
            <person name="Vyas G."/>
            <person name="Aluvathingal J."/>
            <person name="Nadendla S."/>
            <person name="Geyer C."/>
            <person name="Nandy P."/>
            <person name="Hobson J."/>
            <person name="Sichtig H."/>
        </authorList>
    </citation>
    <scope>NUCLEOTIDE SEQUENCE</scope>
    <source>
        <strain evidence="1">FDAARGOS_252</strain>
    </source>
</reference>
<dbReference type="AlphaFoldDB" id="A0A1V0GU25"/>
<evidence type="ECO:0000313" key="2">
    <source>
        <dbReference type="Proteomes" id="UP000191257"/>
    </source>
</evidence>
<dbReference type="KEGG" id="pye:A6J80_13895"/>
<gene>
    <name evidence="1" type="ORF">A6J80_13895</name>
</gene>
<name>A0A1V0GU25_9RHOB</name>
<dbReference type="Proteomes" id="UP000191257">
    <property type="component" value="Chromosome"/>
</dbReference>
<accession>A0A1V0GU25</accession>
<dbReference type="RefSeq" id="WP_080621890.1">
    <property type="nucleotide sequence ID" value="NZ_CAWMZI010000001.1"/>
</dbReference>
<dbReference type="STRING" id="147645.A6J80_13895"/>
<keyword evidence="2" id="KW-1185">Reference proteome</keyword>
<dbReference type="PANTHER" id="PTHR33608:SF6">
    <property type="entry name" value="BLL2464 PROTEIN"/>
    <property type="match status" value="1"/>
</dbReference>
<evidence type="ECO:0008006" key="3">
    <source>
        <dbReference type="Google" id="ProtNLM"/>
    </source>
</evidence>
<dbReference type="EMBL" id="CP020442">
    <property type="protein sequence ID" value="ARC37322.1"/>
    <property type="molecule type" value="Genomic_DNA"/>
</dbReference>